<evidence type="ECO:0000313" key="2">
    <source>
        <dbReference type="Proteomes" id="UP000464957"/>
    </source>
</evidence>
<evidence type="ECO:0000313" key="1">
    <source>
        <dbReference type="EMBL" id="QHJ74321.1"/>
    </source>
</evidence>
<dbReference type="Proteomes" id="UP000464957">
    <property type="component" value="Segment"/>
</dbReference>
<dbReference type="EMBL" id="MN794232">
    <property type="protein sequence ID" value="QHJ74321.1"/>
    <property type="molecule type" value="Genomic_DNA"/>
</dbReference>
<reference evidence="1 2" key="1">
    <citation type="submission" date="2019-12" db="EMBL/GenBank/DDBJ databases">
        <authorList>
            <person name="Harris M."/>
            <person name="Ho T.C."/>
            <person name="Fruchtman H."/>
            <person name="Garin M."/>
            <person name="Kubatin V."/>
            <person name="Lu T."/>
            <person name="Xue L."/>
            <person name="Marr M.T."/>
        </authorList>
    </citation>
    <scope>NUCLEOTIDE SEQUENCE [LARGE SCALE GENOMIC DNA]</scope>
</reference>
<protein>
    <submittedName>
        <fullName evidence="1">Uncharacterized protein</fullName>
    </submittedName>
</protein>
<gene>
    <name evidence="1" type="ORF">VH12019_00402</name>
</gene>
<name>A0A6B9SU33_9CAUD</name>
<organism evidence="1 2">
    <name type="scientific">Vibrio phage VH1_2019</name>
    <dbReference type="NCBI Taxonomy" id="2686307"/>
    <lineage>
        <taxon>Viruses</taxon>
        <taxon>Duplodnaviria</taxon>
        <taxon>Heunggongvirae</taxon>
        <taxon>Uroviricota</taxon>
        <taxon>Caudoviricetes</taxon>
        <taxon>Pantevenvirales</taxon>
        <taxon>Straboviridae</taxon>
        <taxon>Schizotequatrovirus</taxon>
        <taxon>Schizotequatrovirus KVP40</taxon>
    </lineage>
</organism>
<accession>A0A6B9SU33</accession>
<proteinExistence type="predicted"/>
<sequence length="90" mass="10360">MKEQTRIKEVIDGAIEKIESQSTQSFSVQEFTPCDVVNYLQEIGYKAHDLETNGWQVDFWQDFSKDGCKTLTFSGSWYFGQATLSEAYND</sequence>